<dbReference type="Proteomes" id="UP000652761">
    <property type="component" value="Unassembled WGS sequence"/>
</dbReference>
<evidence type="ECO:0000313" key="2">
    <source>
        <dbReference type="EMBL" id="MQL68384.1"/>
    </source>
</evidence>
<feature type="non-terminal residue" evidence="2">
    <location>
        <position position="1"/>
    </location>
</feature>
<sequence length="174" mass="19976">ESDEDYHMHEEGDEPRNLTMAEYEAQFSWLAQYASHIVSTERMKAKRFLNGLKPSYITQLAPLDIQTYAKMVKNAQLLEDVTDLTDRIKGRILKKEQASSSASRPTNGKKRPLNIADRPSQERKPKIFIHSTPNKPKCKHCDKPGHTAEKCWRKVGESDGDYHTHEEGDEPVQE</sequence>
<feature type="region of interest" description="Disordered" evidence="1">
    <location>
        <begin position="91"/>
        <end position="146"/>
    </location>
</feature>
<keyword evidence="3" id="KW-1185">Reference proteome</keyword>
<reference evidence="2" key="1">
    <citation type="submission" date="2017-07" db="EMBL/GenBank/DDBJ databases">
        <title>Taro Niue Genome Assembly and Annotation.</title>
        <authorList>
            <person name="Atibalentja N."/>
            <person name="Keating K."/>
            <person name="Fields C.J."/>
        </authorList>
    </citation>
    <scope>NUCLEOTIDE SEQUENCE</scope>
    <source>
        <strain evidence="2">Niue_2</strain>
        <tissue evidence="2">Leaf</tissue>
    </source>
</reference>
<dbReference type="OrthoDB" id="1936908at2759"/>
<organism evidence="2 3">
    <name type="scientific">Colocasia esculenta</name>
    <name type="common">Wild taro</name>
    <name type="synonym">Arum esculentum</name>
    <dbReference type="NCBI Taxonomy" id="4460"/>
    <lineage>
        <taxon>Eukaryota</taxon>
        <taxon>Viridiplantae</taxon>
        <taxon>Streptophyta</taxon>
        <taxon>Embryophyta</taxon>
        <taxon>Tracheophyta</taxon>
        <taxon>Spermatophyta</taxon>
        <taxon>Magnoliopsida</taxon>
        <taxon>Liliopsida</taxon>
        <taxon>Araceae</taxon>
        <taxon>Aroideae</taxon>
        <taxon>Colocasieae</taxon>
        <taxon>Colocasia</taxon>
    </lineage>
</organism>
<name>A0A843TFK1_COLES</name>
<evidence type="ECO:0000256" key="1">
    <source>
        <dbReference type="SAM" id="MobiDB-lite"/>
    </source>
</evidence>
<evidence type="ECO:0000313" key="3">
    <source>
        <dbReference type="Proteomes" id="UP000652761"/>
    </source>
</evidence>
<dbReference type="AlphaFoldDB" id="A0A843TFK1"/>
<protein>
    <recommendedName>
        <fullName evidence="4">CCHC-type domain-containing protein</fullName>
    </recommendedName>
</protein>
<accession>A0A843TFK1</accession>
<proteinExistence type="predicted"/>
<dbReference type="EMBL" id="NMUH01000013">
    <property type="protein sequence ID" value="MQL68384.1"/>
    <property type="molecule type" value="Genomic_DNA"/>
</dbReference>
<comment type="caution">
    <text evidence="2">The sequence shown here is derived from an EMBL/GenBank/DDBJ whole genome shotgun (WGS) entry which is preliminary data.</text>
</comment>
<gene>
    <name evidence="2" type="ORF">Taro_000686</name>
</gene>
<evidence type="ECO:0008006" key="4">
    <source>
        <dbReference type="Google" id="ProtNLM"/>
    </source>
</evidence>